<comment type="caution">
    <text evidence="1">The sequence shown here is derived from an EMBL/GenBank/DDBJ whole genome shotgun (WGS) entry which is preliminary data.</text>
</comment>
<organism evidence="1 2">
    <name type="scientific">Ambispora leptoticha</name>
    <dbReference type="NCBI Taxonomy" id="144679"/>
    <lineage>
        <taxon>Eukaryota</taxon>
        <taxon>Fungi</taxon>
        <taxon>Fungi incertae sedis</taxon>
        <taxon>Mucoromycota</taxon>
        <taxon>Glomeromycotina</taxon>
        <taxon>Glomeromycetes</taxon>
        <taxon>Archaeosporales</taxon>
        <taxon>Ambisporaceae</taxon>
        <taxon>Ambispora</taxon>
    </lineage>
</organism>
<name>A0A9N9I335_9GLOM</name>
<accession>A0A9N9I335</accession>
<dbReference type="Proteomes" id="UP000789508">
    <property type="component" value="Unassembled WGS sequence"/>
</dbReference>
<sequence>MSLKTDTATPKTINNTGEERGLSSNLYEDKFFIVTSTHLIIKKFYFPLGTSKSIPLTEITSVVTDEECPLRWWQLKSWGMPLNNVWFALDFRRDIKWIRGNKITCIVTVRHDSIKKGFSFESRRGVDILRNAINQTSL</sequence>
<proteinExistence type="predicted"/>
<evidence type="ECO:0000313" key="2">
    <source>
        <dbReference type="Proteomes" id="UP000789508"/>
    </source>
</evidence>
<keyword evidence="2" id="KW-1185">Reference proteome</keyword>
<gene>
    <name evidence="1" type="ORF">ALEPTO_LOCUS12129</name>
</gene>
<reference evidence="1" key="1">
    <citation type="submission" date="2021-06" db="EMBL/GenBank/DDBJ databases">
        <authorList>
            <person name="Kallberg Y."/>
            <person name="Tangrot J."/>
            <person name="Rosling A."/>
        </authorList>
    </citation>
    <scope>NUCLEOTIDE SEQUENCE</scope>
    <source>
        <strain evidence="1">FL130A</strain>
    </source>
</reference>
<dbReference type="EMBL" id="CAJVPS010024807">
    <property type="protein sequence ID" value="CAG8717363.1"/>
    <property type="molecule type" value="Genomic_DNA"/>
</dbReference>
<dbReference type="OrthoDB" id="2321699at2759"/>
<protein>
    <submittedName>
        <fullName evidence="1">1708_t:CDS:1</fullName>
    </submittedName>
</protein>
<dbReference type="PANTHER" id="PTHR35373">
    <property type="entry name" value="PROTEIN CBG16894"/>
    <property type="match status" value="1"/>
</dbReference>
<dbReference type="AlphaFoldDB" id="A0A9N9I335"/>
<evidence type="ECO:0000313" key="1">
    <source>
        <dbReference type="EMBL" id="CAG8717363.1"/>
    </source>
</evidence>